<dbReference type="InterPro" id="IPR006467">
    <property type="entry name" value="MiaB-like_bact"/>
</dbReference>
<dbReference type="InterPro" id="IPR007197">
    <property type="entry name" value="rSAM"/>
</dbReference>
<dbReference type="InterPro" id="IPR006638">
    <property type="entry name" value="Elp3/MiaA/NifB-like_rSAM"/>
</dbReference>
<keyword evidence="5" id="KW-0963">Cytoplasm</keyword>
<evidence type="ECO:0000256" key="4">
    <source>
        <dbReference type="ARBA" id="ARBA00022485"/>
    </source>
</evidence>
<dbReference type="PROSITE" id="PS51449">
    <property type="entry name" value="MTTASE_N"/>
    <property type="match status" value="1"/>
</dbReference>
<keyword evidence="9" id="KW-0479">Metal-binding</keyword>
<dbReference type="InterPro" id="IPR038135">
    <property type="entry name" value="Methylthiotransferase_N_sf"/>
</dbReference>
<dbReference type="Pfam" id="PF04055">
    <property type="entry name" value="Radical_SAM"/>
    <property type="match status" value="1"/>
</dbReference>
<comment type="similarity">
    <text evidence="14">Belongs to the methylthiotransferase family. MtaB subfamily.</text>
</comment>
<evidence type="ECO:0000256" key="1">
    <source>
        <dbReference type="ARBA" id="ARBA00001966"/>
    </source>
</evidence>
<dbReference type="InterPro" id="IPR058240">
    <property type="entry name" value="rSAM_sf"/>
</dbReference>
<feature type="domain" description="TRAM" evidence="16">
    <location>
        <begin position="375"/>
        <end position="434"/>
    </location>
</feature>
<comment type="catalytic activity">
    <reaction evidence="13">
        <text>N(6)-L-threonylcarbamoyladenosine(37) in tRNA + (sulfur carrier)-SH + AH2 + 2 S-adenosyl-L-methionine = 2-methylsulfanyl-N(6)-L-threonylcarbamoyladenosine(37) in tRNA + (sulfur carrier)-H + 5'-deoxyadenosine + L-methionine + A + S-adenosyl-L-homocysteine + 2 H(+)</text>
        <dbReference type="Rhea" id="RHEA:37075"/>
        <dbReference type="Rhea" id="RHEA-COMP:10163"/>
        <dbReference type="Rhea" id="RHEA-COMP:11092"/>
        <dbReference type="Rhea" id="RHEA-COMP:14737"/>
        <dbReference type="Rhea" id="RHEA-COMP:14739"/>
        <dbReference type="ChEBI" id="CHEBI:13193"/>
        <dbReference type="ChEBI" id="CHEBI:15378"/>
        <dbReference type="ChEBI" id="CHEBI:17319"/>
        <dbReference type="ChEBI" id="CHEBI:17499"/>
        <dbReference type="ChEBI" id="CHEBI:29917"/>
        <dbReference type="ChEBI" id="CHEBI:57844"/>
        <dbReference type="ChEBI" id="CHEBI:57856"/>
        <dbReference type="ChEBI" id="CHEBI:59789"/>
        <dbReference type="ChEBI" id="CHEBI:64428"/>
        <dbReference type="ChEBI" id="CHEBI:74418"/>
        <dbReference type="ChEBI" id="CHEBI:74420"/>
        <dbReference type="EC" id="2.8.4.5"/>
    </reaction>
</comment>
<dbReference type="SFLD" id="SFLDG01082">
    <property type="entry name" value="B12-binding_domain_containing"/>
    <property type="match status" value="1"/>
</dbReference>
<feature type="domain" description="MTTase N-terminal" evidence="17">
    <location>
        <begin position="5"/>
        <end position="117"/>
    </location>
</feature>
<dbReference type="InterPro" id="IPR005839">
    <property type="entry name" value="Methylthiotransferase"/>
</dbReference>
<dbReference type="GO" id="GO:0046872">
    <property type="term" value="F:metal ion binding"/>
    <property type="evidence" value="ECO:0007669"/>
    <property type="project" value="UniProtKB-KW"/>
</dbReference>
<keyword evidence="20" id="KW-1185">Reference proteome</keyword>
<keyword evidence="11" id="KW-0411">Iron-sulfur</keyword>
<evidence type="ECO:0000313" key="20">
    <source>
        <dbReference type="Proteomes" id="UP001144471"/>
    </source>
</evidence>
<proteinExistence type="inferred from homology"/>
<comment type="function">
    <text evidence="2">Catalyzes the methylthiolation of N6-threonylcarbamoyladenosine (t(6)A), leading to the formation of 2-methylthio-N6-threonylcarbamoyladenosine (ms(2)t(6)A) at position 37 in tRNAs that read codons beginning with adenine.</text>
</comment>
<evidence type="ECO:0000256" key="5">
    <source>
        <dbReference type="ARBA" id="ARBA00022490"/>
    </source>
</evidence>
<feature type="domain" description="Radical SAM core" evidence="18">
    <location>
        <begin position="143"/>
        <end position="373"/>
    </location>
</feature>
<dbReference type="InterPro" id="IPR013848">
    <property type="entry name" value="Methylthiotransferase_N"/>
</dbReference>
<dbReference type="Pfam" id="PF00919">
    <property type="entry name" value="UPF0004"/>
    <property type="match status" value="1"/>
</dbReference>
<dbReference type="PANTHER" id="PTHR11918:SF45">
    <property type="entry name" value="THREONYLCARBAMOYLADENOSINE TRNA METHYLTHIOTRANSFERASE"/>
    <property type="match status" value="1"/>
</dbReference>
<gene>
    <name evidence="19" type="ORF">PM10SUCC1_30910</name>
</gene>
<evidence type="ECO:0000256" key="3">
    <source>
        <dbReference type="ARBA" id="ARBA00013273"/>
    </source>
</evidence>
<dbReference type="SUPFAM" id="SSF102114">
    <property type="entry name" value="Radical SAM enzymes"/>
    <property type="match status" value="1"/>
</dbReference>
<dbReference type="Proteomes" id="UP001144471">
    <property type="component" value="Unassembled WGS sequence"/>
</dbReference>
<organism evidence="19 20">
    <name type="scientific">Propionigenium maris DSM 9537</name>
    <dbReference type="NCBI Taxonomy" id="1123000"/>
    <lineage>
        <taxon>Bacteria</taxon>
        <taxon>Fusobacteriati</taxon>
        <taxon>Fusobacteriota</taxon>
        <taxon>Fusobacteriia</taxon>
        <taxon>Fusobacteriales</taxon>
        <taxon>Fusobacteriaceae</taxon>
        <taxon>Propionigenium</taxon>
    </lineage>
</organism>
<dbReference type="PROSITE" id="PS50926">
    <property type="entry name" value="TRAM"/>
    <property type="match status" value="1"/>
</dbReference>
<accession>A0A9W6GNE1</accession>
<evidence type="ECO:0000313" key="19">
    <source>
        <dbReference type="EMBL" id="GLI57577.1"/>
    </source>
</evidence>
<keyword evidence="4" id="KW-0004">4Fe-4S</keyword>
<protein>
    <recommendedName>
        <fullName evidence="15">Threonylcarbamoyladenosine tRNA methylthiotransferase MtaB</fullName>
        <ecNumber evidence="3">2.8.4.5</ecNumber>
    </recommendedName>
    <alternativeName>
        <fullName evidence="12">tRNA-t(6)A37 methylthiotransferase</fullName>
    </alternativeName>
</protein>
<evidence type="ECO:0000256" key="2">
    <source>
        <dbReference type="ARBA" id="ARBA00002399"/>
    </source>
</evidence>
<keyword evidence="8" id="KW-0819">tRNA processing</keyword>
<keyword evidence="10" id="KW-0408">Iron</keyword>
<dbReference type="GO" id="GO:0035598">
    <property type="term" value="F:tRNA (N(6)-L-threonylcarbamoyladenosine(37)-C(2))-methylthiotransferase activity"/>
    <property type="evidence" value="ECO:0007669"/>
    <property type="project" value="UniProtKB-EC"/>
</dbReference>
<dbReference type="EC" id="2.8.4.5" evidence="3"/>
<dbReference type="PANTHER" id="PTHR11918">
    <property type="entry name" value="RADICAL SAM PROTEINS"/>
    <property type="match status" value="1"/>
</dbReference>
<dbReference type="SFLD" id="SFLDG01061">
    <property type="entry name" value="methylthiotransferase"/>
    <property type="match status" value="1"/>
</dbReference>
<keyword evidence="7" id="KW-0949">S-adenosyl-L-methionine</keyword>
<dbReference type="GO" id="GO:0051539">
    <property type="term" value="F:4 iron, 4 sulfur cluster binding"/>
    <property type="evidence" value="ECO:0007669"/>
    <property type="project" value="UniProtKB-KW"/>
</dbReference>
<evidence type="ECO:0000259" key="18">
    <source>
        <dbReference type="PROSITE" id="PS51918"/>
    </source>
</evidence>
<evidence type="ECO:0000256" key="13">
    <source>
        <dbReference type="ARBA" id="ARBA00051661"/>
    </source>
</evidence>
<dbReference type="EMBL" id="BSDY01000020">
    <property type="protein sequence ID" value="GLI57577.1"/>
    <property type="molecule type" value="Genomic_DNA"/>
</dbReference>
<dbReference type="PROSITE" id="PS51918">
    <property type="entry name" value="RADICAL_SAM"/>
    <property type="match status" value="1"/>
</dbReference>
<evidence type="ECO:0000256" key="14">
    <source>
        <dbReference type="ARBA" id="ARBA00061574"/>
    </source>
</evidence>
<evidence type="ECO:0000259" key="17">
    <source>
        <dbReference type="PROSITE" id="PS51449"/>
    </source>
</evidence>
<comment type="cofactor">
    <cofactor evidence="1">
        <name>[4Fe-4S] cluster</name>
        <dbReference type="ChEBI" id="CHEBI:49883"/>
    </cofactor>
</comment>
<dbReference type="Gene3D" id="3.80.30.20">
    <property type="entry name" value="tm_1862 like domain"/>
    <property type="match status" value="1"/>
</dbReference>
<dbReference type="RefSeq" id="WP_281837243.1">
    <property type="nucleotide sequence ID" value="NZ_BSDY01000020.1"/>
</dbReference>
<dbReference type="CDD" id="cd01335">
    <property type="entry name" value="Radical_SAM"/>
    <property type="match status" value="1"/>
</dbReference>
<name>A0A9W6GNE1_9FUSO</name>
<evidence type="ECO:0000256" key="6">
    <source>
        <dbReference type="ARBA" id="ARBA00022679"/>
    </source>
</evidence>
<dbReference type="FunFam" id="3.80.30.20:FF:000001">
    <property type="entry name" value="tRNA-2-methylthio-N(6)-dimethylallyladenosine synthase 2"/>
    <property type="match status" value="1"/>
</dbReference>
<comment type="caution">
    <text evidence="19">The sequence shown here is derived from an EMBL/GenBank/DDBJ whole genome shotgun (WGS) entry which is preliminary data.</text>
</comment>
<dbReference type="NCBIfam" id="TIGR00089">
    <property type="entry name" value="MiaB/RimO family radical SAM methylthiotransferase"/>
    <property type="match status" value="1"/>
</dbReference>
<dbReference type="InterPro" id="IPR020612">
    <property type="entry name" value="Methylthiotransferase_CS"/>
</dbReference>
<evidence type="ECO:0000259" key="16">
    <source>
        <dbReference type="PROSITE" id="PS50926"/>
    </source>
</evidence>
<dbReference type="SMART" id="SM00729">
    <property type="entry name" value="Elp3"/>
    <property type="match status" value="1"/>
</dbReference>
<dbReference type="InterPro" id="IPR023404">
    <property type="entry name" value="rSAM_horseshoe"/>
</dbReference>
<dbReference type="PROSITE" id="PS01278">
    <property type="entry name" value="MTTASE_RADICAL"/>
    <property type="match status" value="1"/>
</dbReference>
<dbReference type="SFLD" id="SFLDS00029">
    <property type="entry name" value="Radical_SAM"/>
    <property type="match status" value="1"/>
</dbReference>
<evidence type="ECO:0000256" key="7">
    <source>
        <dbReference type="ARBA" id="ARBA00022691"/>
    </source>
</evidence>
<evidence type="ECO:0000256" key="10">
    <source>
        <dbReference type="ARBA" id="ARBA00023004"/>
    </source>
</evidence>
<dbReference type="InterPro" id="IPR002792">
    <property type="entry name" value="TRAM_dom"/>
</dbReference>
<evidence type="ECO:0000256" key="8">
    <source>
        <dbReference type="ARBA" id="ARBA00022694"/>
    </source>
</evidence>
<keyword evidence="6" id="KW-0808">Transferase</keyword>
<dbReference type="NCBIfam" id="TIGR01579">
    <property type="entry name" value="MiaB-like-C"/>
    <property type="match status" value="1"/>
</dbReference>
<dbReference type="AlphaFoldDB" id="A0A9W6GNE1"/>
<dbReference type="FunFam" id="3.40.50.12160:FF:000004">
    <property type="entry name" value="Threonylcarbamoyladenosine tRNA methylthiotransferase MtaB"/>
    <property type="match status" value="1"/>
</dbReference>
<evidence type="ECO:0000256" key="9">
    <source>
        <dbReference type="ARBA" id="ARBA00022723"/>
    </source>
</evidence>
<evidence type="ECO:0000256" key="11">
    <source>
        <dbReference type="ARBA" id="ARBA00023014"/>
    </source>
</evidence>
<reference evidence="19" key="1">
    <citation type="submission" date="2022-12" db="EMBL/GenBank/DDBJ databases">
        <title>Reference genome sequencing for broad-spectrum identification of bacterial and archaeal isolates by mass spectrometry.</title>
        <authorList>
            <person name="Sekiguchi Y."/>
            <person name="Tourlousse D.M."/>
        </authorList>
    </citation>
    <scope>NUCLEOTIDE SEQUENCE</scope>
    <source>
        <strain evidence="19">10succ1</strain>
    </source>
</reference>
<evidence type="ECO:0000256" key="12">
    <source>
        <dbReference type="ARBA" id="ARBA00031213"/>
    </source>
</evidence>
<sequence length="434" mass="49567">MNSVKRVAFYTLGCKVNQYETESIKKQLLDMGYEEVDFTEKAELYIVNSCTVTSIADRKTRNILRRAKKNNEDAVVVATGCYAQTNAKDLEEIEEIDYVIGNSDKGAIIDLIKTIDEGGDVERTLHRNIFDANEYEELEFSTLREMTRAYIKVQDGCNNFCSYCKIPFARGKSRSRQLDSVVEESRKLASEGFKELIIIGINLGAYGEDLTEDVNFEDLLVAVSQVEGIERIRIGSMYPDKITDNFIELMRTNPKLMPHLHISLQSCDDKVLEGMKRKYDSSVIRERLLKLKEAVPNMEYTADVIVGFPGEEKEGFENTCKVIEEIGFSDLHIFQYSDRENTVASKLPGKVNPQVKKERAKALEEVEDRMFEEMSKYIGKRVRVLVEESKHGKSYGYTENYLRTEILDYTGKPNEVVEVEINQLKKGMLSGGKK</sequence>
<dbReference type="Gene3D" id="3.40.50.12160">
    <property type="entry name" value="Methylthiotransferase, N-terminal domain"/>
    <property type="match status" value="1"/>
</dbReference>
<evidence type="ECO:0000256" key="15">
    <source>
        <dbReference type="ARBA" id="ARBA00069898"/>
    </source>
</evidence>